<organism evidence="11 12">
    <name type="scientific">Ceratobasidium theobromae</name>
    <dbReference type="NCBI Taxonomy" id="1582974"/>
    <lineage>
        <taxon>Eukaryota</taxon>
        <taxon>Fungi</taxon>
        <taxon>Dikarya</taxon>
        <taxon>Basidiomycota</taxon>
        <taxon>Agaricomycotina</taxon>
        <taxon>Agaricomycetes</taxon>
        <taxon>Cantharellales</taxon>
        <taxon>Ceratobasidiaceae</taxon>
        <taxon>Ceratobasidium</taxon>
    </lineage>
</organism>
<dbReference type="Proteomes" id="UP000383932">
    <property type="component" value="Unassembled WGS sequence"/>
</dbReference>
<dbReference type="PANTHER" id="PTHR11264:SF0">
    <property type="entry name" value="URACIL-DNA GLYCOSYLASE"/>
    <property type="match status" value="1"/>
</dbReference>
<dbReference type="FunFam" id="3.40.470.10:FF:000007">
    <property type="entry name" value="Uracil-DNA glycosylase"/>
    <property type="match status" value="1"/>
</dbReference>
<evidence type="ECO:0000256" key="6">
    <source>
        <dbReference type="ARBA" id="ARBA00023242"/>
    </source>
</evidence>
<evidence type="ECO:0000256" key="7">
    <source>
        <dbReference type="HAMAP-Rule" id="MF_03166"/>
    </source>
</evidence>
<protein>
    <recommendedName>
        <fullName evidence="7">Uracil-DNA glycosylase</fullName>
        <shortName evidence="7">UDG</shortName>
        <ecNumber evidence="7">3.2.2.27</ecNumber>
    </recommendedName>
</protein>
<dbReference type="HAMAP" id="MF_00148">
    <property type="entry name" value="UDG"/>
    <property type="match status" value="1"/>
</dbReference>
<dbReference type="InterPro" id="IPR005122">
    <property type="entry name" value="Uracil-DNA_glycosylase-like"/>
</dbReference>
<dbReference type="GO" id="GO:0005739">
    <property type="term" value="C:mitochondrion"/>
    <property type="evidence" value="ECO:0007669"/>
    <property type="project" value="UniProtKB-SubCell"/>
</dbReference>
<gene>
    <name evidence="7" type="primary">UNG1</name>
    <name evidence="11" type="ORF">CTheo_3768</name>
</gene>
<dbReference type="SMART" id="SM00987">
    <property type="entry name" value="UreE_C"/>
    <property type="match status" value="1"/>
</dbReference>
<dbReference type="GO" id="GO:0097510">
    <property type="term" value="P:base-excision repair, AP site formation via deaminated base removal"/>
    <property type="evidence" value="ECO:0007669"/>
    <property type="project" value="TreeGrafter"/>
</dbReference>
<proteinExistence type="inferred from homology"/>
<dbReference type="AlphaFoldDB" id="A0A5N5QM81"/>
<comment type="function">
    <text evidence="7">Excises uracil residues from the DNA which can arise as a result of misincorporation of dUMP residues by DNA polymerase or due to deamination of cytosine.</text>
</comment>
<dbReference type="InterPro" id="IPR018085">
    <property type="entry name" value="Ura-DNA_Glyclase_AS"/>
</dbReference>
<dbReference type="Pfam" id="PF03167">
    <property type="entry name" value="UDG"/>
    <property type="match status" value="1"/>
</dbReference>
<dbReference type="NCBIfam" id="NF003588">
    <property type="entry name" value="PRK05254.1-1"/>
    <property type="match status" value="1"/>
</dbReference>
<keyword evidence="2 7" id="KW-0227">DNA damage</keyword>
<sequence length="422" mass="45629">MSTESKVKPEETAQSVVVAESKSKDATNDATNDAPAASEPDPKSEPQDDENYLDDAPLSSQKESKKSPAKASAKPEAAAHTGEKRQRSIAEMFGSKGGGAKKARASSPSGNRASSSTGGDLDSAPQGSKTPGRKTINGVTVLKYIVFSMDDFQKSLTDDQKRLLQLECETLGKSWIKVLKDELTKPYFIKLKQFLWEEGIKDPNTLCPKIYPTAKDIYTWSRCTPLGRVKLVIIGQDPYHGPNQAHGLCFSVRPGVAIPPSLRNMYKEIKSSYPSFEPPKHGYLTSWANQGVLLLNTSLTVRANQAASHAGKGWELFTDAVVKRAQAVDKYGGASLPGSNGVGRGVVFLAWGNHAAKRVAGLDKKKHCILTSAHPSPLSANRGFIGNGHFKKANDWLEQRYGVDSVIDWCTIDVNAKEGGDA</sequence>
<feature type="active site" description="Proton acceptor" evidence="7 8">
    <location>
        <position position="237"/>
    </location>
</feature>
<feature type="compositionally biased region" description="Low complexity" evidence="9">
    <location>
        <begin position="69"/>
        <end position="79"/>
    </location>
</feature>
<accession>A0A5N5QM81</accession>
<dbReference type="InterPro" id="IPR002043">
    <property type="entry name" value="UDG_fam1"/>
</dbReference>
<dbReference type="PANTHER" id="PTHR11264">
    <property type="entry name" value="URACIL-DNA GLYCOSYLASE"/>
    <property type="match status" value="1"/>
</dbReference>
<keyword evidence="6 7" id="KW-0539">Nucleus</keyword>
<dbReference type="InterPro" id="IPR036895">
    <property type="entry name" value="Uracil-DNA_glycosylase-like_sf"/>
</dbReference>
<keyword evidence="5 7" id="KW-0234">DNA repair</keyword>
<feature type="compositionally biased region" description="Low complexity" evidence="9">
    <location>
        <begin position="28"/>
        <end position="37"/>
    </location>
</feature>
<name>A0A5N5QM81_9AGAM</name>
<evidence type="ECO:0000256" key="1">
    <source>
        <dbReference type="ARBA" id="ARBA00008184"/>
    </source>
</evidence>
<dbReference type="NCBIfam" id="NF003592">
    <property type="entry name" value="PRK05254.1-5"/>
    <property type="match status" value="1"/>
</dbReference>
<dbReference type="GO" id="GO:0005634">
    <property type="term" value="C:nucleus"/>
    <property type="evidence" value="ECO:0007669"/>
    <property type="project" value="UniProtKB-SubCell"/>
</dbReference>
<feature type="domain" description="Uracil-DNA glycosylase-like" evidence="10">
    <location>
        <begin position="222"/>
        <end position="397"/>
    </location>
</feature>
<keyword evidence="3 7" id="KW-0378">Hydrolase</keyword>
<dbReference type="NCBIfam" id="TIGR00628">
    <property type="entry name" value="ung"/>
    <property type="match status" value="1"/>
</dbReference>
<keyword evidence="12" id="KW-1185">Reference proteome</keyword>
<comment type="similarity">
    <text evidence="1 7">Belongs to the uracil-DNA glycosylase (UDG) superfamily. UNG family.</text>
</comment>
<feature type="compositionally biased region" description="Basic and acidic residues" evidence="9">
    <location>
        <begin position="1"/>
        <end position="11"/>
    </location>
</feature>
<reference evidence="11 12" key="1">
    <citation type="journal article" date="2019" name="Fungal Biol. Biotechnol.">
        <title>Draft genome sequence of fastidious pathogen Ceratobasidium theobromae, which causes vascular-streak dieback in Theobroma cacao.</title>
        <authorList>
            <person name="Ali S.S."/>
            <person name="Asman A."/>
            <person name="Shao J."/>
            <person name="Firmansyah A.P."/>
            <person name="Susilo A.W."/>
            <person name="Rosmana A."/>
            <person name="McMahon P."/>
            <person name="Junaid M."/>
            <person name="Guest D."/>
            <person name="Kheng T.Y."/>
            <person name="Meinhardt L.W."/>
            <person name="Bailey B.A."/>
        </authorList>
    </citation>
    <scope>NUCLEOTIDE SEQUENCE [LARGE SCALE GENOMIC DNA]</scope>
    <source>
        <strain evidence="11 12">CT2</strain>
    </source>
</reference>
<dbReference type="Gene3D" id="3.40.470.10">
    <property type="entry name" value="Uracil-DNA glycosylase-like domain"/>
    <property type="match status" value="1"/>
</dbReference>
<feature type="compositionally biased region" description="Low complexity" evidence="9">
    <location>
        <begin position="105"/>
        <end position="116"/>
    </location>
</feature>
<comment type="caution">
    <text evidence="11">The sequence shown here is derived from an EMBL/GenBank/DDBJ whole genome shotgun (WGS) entry which is preliminary data.</text>
</comment>
<dbReference type="SUPFAM" id="SSF52141">
    <property type="entry name" value="Uracil-DNA glycosylase-like"/>
    <property type="match status" value="1"/>
</dbReference>
<evidence type="ECO:0000256" key="5">
    <source>
        <dbReference type="ARBA" id="ARBA00023204"/>
    </source>
</evidence>
<comment type="subcellular location">
    <subcellularLocation>
        <location evidence="7">Mitochondrion</location>
    </subcellularLocation>
    <subcellularLocation>
        <location evidence="7">Nucleus</location>
    </subcellularLocation>
</comment>
<dbReference type="CDD" id="cd10027">
    <property type="entry name" value="UDG-F1-like"/>
    <property type="match status" value="1"/>
</dbReference>
<dbReference type="GO" id="GO:0004844">
    <property type="term" value="F:uracil DNA N-glycosylase activity"/>
    <property type="evidence" value="ECO:0007669"/>
    <property type="project" value="UniProtKB-UniRule"/>
</dbReference>
<evidence type="ECO:0000256" key="4">
    <source>
        <dbReference type="ARBA" id="ARBA00023128"/>
    </source>
</evidence>
<keyword evidence="4 7" id="KW-0496">Mitochondrion</keyword>
<evidence type="ECO:0000313" key="11">
    <source>
        <dbReference type="EMBL" id="KAB5592784.1"/>
    </source>
</evidence>
<dbReference type="EMBL" id="SSOP01000054">
    <property type="protein sequence ID" value="KAB5592784.1"/>
    <property type="molecule type" value="Genomic_DNA"/>
</dbReference>
<dbReference type="EC" id="3.2.2.27" evidence="7"/>
<evidence type="ECO:0000256" key="3">
    <source>
        <dbReference type="ARBA" id="ARBA00022801"/>
    </source>
</evidence>
<evidence type="ECO:0000259" key="10">
    <source>
        <dbReference type="SMART" id="SM00986"/>
    </source>
</evidence>
<evidence type="ECO:0000256" key="8">
    <source>
        <dbReference type="PROSITE-ProRule" id="PRU10072"/>
    </source>
</evidence>
<comment type="catalytic activity">
    <reaction evidence="7">
        <text>Hydrolyzes single-stranded DNA or mismatched double-stranded DNA and polynucleotides, releasing free uracil.</text>
        <dbReference type="EC" id="3.2.2.27"/>
    </reaction>
</comment>
<feature type="region of interest" description="Disordered" evidence="9">
    <location>
        <begin position="1"/>
        <end position="133"/>
    </location>
</feature>
<dbReference type="NCBIfam" id="NF003589">
    <property type="entry name" value="PRK05254.1-2"/>
    <property type="match status" value="1"/>
</dbReference>
<dbReference type="PROSITE" id="PS00130">
    <property type="entry name" value="U_DNA_GLYCOSYLASE"/>
    <property type="match status" value="1"/>
</dbReference>
<evidence type="ECO:0000256" key="9">
    <source>
        <dbReference type="SAM" id="MobiDB-lite"/>
    </source>
</evidence>
<dbReference type="OrthoDB" id="10031947at2759"/>
<dbReference type="SMART" id="SM00986">
    <property type="entry name" value="UDG"/>
    <property type="match status" value="1"/>
</dbReference>
<evidence type="ECO:0000256" key="2">
    <source>
        <dbReference type="ARBA" id="ARBA00022763"/>
    </source>
</evidence>
<evidence type="ECO:0000313" key="12">
    <source>
        <dbReference type="Proteomes" id="UP000383932"/>
    </source>
</evidence>